<evidence type="ECO:0000256" key="2">
    <source>
        <dbReference type="ARBA" id="ARBA00006262"/>
    </source>
</evidence>
<dbReference type="GeneID" id="8241994"/>
<dbReference type="InParanoid" id="C1E0U4"/>
<feature type="domain" description="Bicarbonate transporter-like transmembrane" evidence="8">
    <location>
        <begin position="461"/>
        <end position="609"/>
    </location>
</feature>
<evidence type="ECO:0000259" key="8">
    <source>
        <dbReference type="Pfam" id="PF00955"/>
    </source>
</evidence>
<gene>
    <name evidence="9" type="ORF">MICPUN_56639</name>
</gene>
<feature type="transmembrane region" description="Helical" evidence="7">
    <location>
        <begin position="215"/>
        <end position="236"/>
    </location>
</feature>
<dbReference type="GO" id="GO:0005452">
    <property type="term" value="F:solute:inorganic anion antiporter activity"/>
    <property type="evidence" value="ECO:0007669"/>
    <property type="project" value="InterPro"/>
</dbReference>
<keyword evidence="3 7" id="KW-0812">Transmembrane</keyword>
<dbReference type="InterPro" id="IPR011531">
    <property type="entry name" value="HCO3_transpt-like_TM_dom"/>
</dbReference>
<feature type="transmembrane region" description="Helical" evidence="7">
    <location>
        <begin position="358"/>
        <end position="381"/>
    </location>
</feature>
<feature type="transmembrane region" description="Helical" evidence="7">
    <location>
        <begin position="67"/>
        <end position="86"/>
    </location>
</feature>
<dbReference type="AlphaFoldDB" id="C1E0U4"/>
<dbReference type="Gene3D" id="1.10.287.570">
    <property type="entry name" value="Helical hairpin bin"/>
    <property type="match status" value="1"/>
</dbReference>
<feature type="transmembrane region" description="Helical" evidence="7">
    <location>
        <begin position="149"/>
        <end position="169"/>
    </location>
</feature>
<evidence type="ECO:0000256" key="3">
    <source>
        <dbReference type="ARBA" id="ARBA00022692"/>
    </source>
</evidence>
<dbReference type="InterPro" id="IPR003020">
    <property type="entry name" value="HCO3_transpt_euk"/>
</dbReference>
<dbReference type="PRINTS" id="PR01231">
    <property type="entry name" value="HCO3TRNSPORT"/>
</dbReference>
<feature type="region of interest" description="Disordered" evidence="6">
    <location>
        <begin position="1"/>
        <end position="20"/>
    </location>
</feature>
<dbReference type="eggNOG" id="KOG1172">
    <property type="taxonomic scope" value="Eukaryota"/>
</dbReference>
<feature type="transmembrane region" description="Helical" evidence="7">
    <location>
        <begin position="574"/>
        <end position="591"/>
    </location>
</feature>
<feature type="domain" description="Bicarbonate transporter-like transmembrane" evidence="8">
    <location>
        <begin position="32"/>
        <end position="207"/>
    </location>
</feature>
<keyword evidence="5 7" id="KW-0472">Membrane</keyword>
<keyword evidence="10" id="KW-1185">Reference proteome</keyword>
<dbReference type="PANTHER" id="PTHR11453">
    <property type="entry name" value="ANION EXCHANGE PROTEIN"/>
    <property type="match status" value="1"/>
</dbReference>
<dbReference type="GO" id="GO:0006820">
    <property type="term" value="P:monoatomic anion transport"/>
    <property type="evidence" value="ECO:0007669"/>
    <property type="project" value="InterPro"/>
</dbReference>
<reference evidence="9 10" key="1">
    <citation type="journal article" date="2009" name="Science">
        <title>Green evolution and dynamic adaptations revealed by genomes of the marine picoeukaryotes Micromonas.</title>
        <authorList>
            <person name="Worden A.Z."/>
            <person name="Lee J.H."/>
            <person name="Mock T."/>
            <person name="Rouze P."/>
            <person name="Simmons M.P."/>
            <person name="Aerts A.L."/>
            <person name="Allen A.E."/>
            <person name="Cuvelier M.L."/>
            <person name="Derelle E."/>
            <person name="Everett M.V."/>
            <person name="Foulon E."/>
            <person name="Grimwood J."/>
            <person name="Gundlach H."/>
            <person name="Henrissat B."/>
            <person name="Napoli C."/>
            <person name="McDonald S.M."/>
            <person name="Parker M.S."/>
            <person name="Rombauts S."/>
            <person name="Salamov A."/>
            <person name="Von Dassow P."/>
            <person name="Badger J.H."/>
            <person name="Coutinho P.M."/>
            <person name="Demir E."/>
            <person name="Dubchak I."/>
            <person name="Gentemann C."/>
            <person name="Eikrem W."/>
            <person name="Gready J.E."/>
            <person name="John U."/>
            <person name="Lanier W."/>
            <person name="Lindquist E.A."/>
            <person name="Lucas S."/>
            <person name="Mayer K.F."/>
            <person name="Moreau H."/>
            <person name="Not F."/>
            <person name="Otillar R."/>
            <person name="Panaud O."/>
            <person name="Pangilinan J."/>
            <person name="Paulsen I."/>
            <person name="Piegu B."/>
            <person name="Poliakov A."/>
            <person name="Robbens S."/>
            <person name="Schmutz J."/>
            <person name="Toulza E."/>
            <person name="Wyss T."/>
            <person name="Zelensky A."/>
            <person name="Zhou K."/>
            <person name="Armbrust E.V."/>
            <person name="Bhattacharya D."/>
            <person name="Goodenough U.W."/>
            <person name="Van de Peer Y."/>
            <person name="Grigoriev I.V."/>
        </authorList>
    </citation>
    <scope>NUCLEOTIDE SEQUENCE [LARGE SCALE GENOMIC DNA]</scope>
    <source>
        <strain evidence="10">RCC299 / NOUM17</strain>
    </source>
</reference>
<evidence type="ECO:0000313" key="9">
    <source>
        <dbReference type="EMBL" id="ACO61617.1"/>
    </source>
</evidence>
<protein>
    <submittedName>
        <fullName evidence="9">Anion exchanger family</fullName>
    </submittedName>
</protein>
<dbReference type="Pfam" id="PF00955">
    <property type="entry name" value="HCO3_cotransp"/>
    <property type="match status" value="3"/>
</dbReference>
<evidence type="ECO:0000256" key="4">
    <source>
        <dbReference type="ARBA" id="ARBA00022989"/>
    </source>
</evidence>
<dbReference type="Proteomes" id="UP000002009">
    <property type="component" value="Chromosome 3"/>
</dbReference>
<organism evidence="9 10">
    <name type="scientific">Micromonas commoda (strain RCC299 / NOUM17 / CCMP2709)</name>
    <name type="common">Picoplanktonic green alga</name>
    <dbReference type="NCBI Taxonomy" id="296587"/>
    <lineage>
        <taxon>Eukaryota</taxon>
        <taxon>Viridiplantae</taxon>
        <taxon>Chlorophyta</taxon>
        <taxon>Mamiellophyceae</taxon>
        <taxon>Mamiellales</taxon>
        <taxon>Mamiellaceae</taxon>
        <taxon>Micromonas</taxon>
    </lineage>
</organism>
<keyword evidence="4 7" id="KW-1133">Transmembrane helix</keyword>
<evidence type="ECO:0000313" key="10">
    <source>
        <dbReference type="Proteomes" id="UP000002009"/>
    </source>
</evidence>
<evidence type="ECO:0000256" key="7">
    <source>
        <dbReference type="SAM" id="Phobius"/>
    </source>
</evidence>
<evidence type="ECO:0000256" key="6">
    <source>
        <dbReference type="SAM" id="MobiDB-lite"/>
    </source>
</evidence>
<proteinExistence type="inferred from homology"/>
<dbReference type="GO" id="GO:0005886">
    <property type="term" value="C:plasma membrane"/>
    <property type="evidence" value="ECO:0007669"/>
    <property type="project" value="TreeGrafter"/>
</dbReference>
<dbReference type="GO" id="GO:0050801">
    <property type="term" value="P:monoatomic ion homeostasis"/>
    <property type="evidence" value="ECO:0007669"/>
    <property type="project" value="TreeGrafter"/>
</dbReference>
<dbReference type="KEGG" id="mis:MICPUN_56639"/>
<evidence type="ECO:0000256" key="5">
    <source>
        <dbReference type="ARBA" id="ARBA00023136"/>
    </source>
</evidence>
<feature type="transmembrane region" description="Helical" evidence="7">
    <location>
        <begin position="257"/>
        <end position="273"/>
    </location>
</feature>
<feature type="transmembrane region" description="Helical" evidence="7">
    <location>
        <begin position="181"/>
        <end position="203"/>
    </location>
</feature>
<sequence length="610" mass="65882">MAPLNETPEDGDGTRELLTDPLPEPLAWSGEFAGGLIADVKRRAPHYVSDWTDAFLPANRGRCLSSVAFLFFACLAPAIAFGALFAEYTGNELGATEMILSSAISGVAYAFLSGQPLCVLGATGPELAYTVVFYNMCQKFNVEFLPARVWQGLWTALFTCMLSAFDASALMNRVTRFTEEIFAALISVIFIIEALTSVVKLYTEHPGDDNDGTSRMASAFLGTMLCFGTYGTAMALRSVKRGGKMFNRSVRDAMGDYGVTIAILAFTGVAIAFKRYGDTSVPTLAIPSEFAPTWINPKTGEPRAWLVSPLGINEDFPPWAIFGTIVPALGLTFLGYMDQNLTSILINRKDHALRKPPAYHLDLLVCGAVVYPVCAMLGLPFTHAATVRSMTHLVSLTEYKAVPVDVTTGGKSIEESKGFVAARRARSLSMCGEPSVAAAKKTAKEGFEDASGDNSGSVEMKTVAVGVCEQRVTQLLIHALIACSLAISPVLRVVPKSVLSGVFLYMGVTSTAGNQLFDRLHLLLFVWCEENRPRGLPFMRPSRCGAEFLPVRRVHAFTCVQVALMGGLYAMTKVGAVAVAFPFFIGALVFVREWALPSMFTSDELDALDA</sequence>
<dbReference type="GO" id="GO:0015701">
    <property type="term" value="P:bicarbonate transport"/>
    <property type="evidence" value="ECO:0007669"/>
    <property type="project" value="TreeGrafter"/>
</dbReference>
<dbReference type="OMA" id="RTHEAYV"/>
<evidence type="ECO:0000256" key="1">
    <source>
        <dbReference type="ARBA" id="ARBA00004141"/>
    </source>
</evidence>
<comment type="similarity">
    <text evidence="2">Belongs to the anion exchanger (TC 2.A.31.3) family.</text>
</comment>
<feature type="transmembrane region" description="Helical" evidence="7">
    <location>
        <begin position="316"/>
        <end position="337"/>
    </location>
</feature>
<dbReference type="RefSeq" id="XP_002500359.1">
    <property type="nucleotide sequence ID" value="XM_002500313.1"/>
</dbReference>
<feature type="domain" description="Bicarbonate transporter-like transmembrane" evidence="8">
    <location>
        <begin position="217"/>
        <end position="400"/>
    </location>
</feature>
<dbReference type="EMBL" id="CP001324">
    <property type="protein sequence ID" value="ACO61617.1"/>
    <property type="molecule type" value="Genomic_DNA"/>
</dbReference>
<comment type="subcellular location">
    <subcellularLocation>
        <location evidence="1">Membrane</location>
        <topology evidence="1">Multi-pass membrane protein</topology>
    </subcellularLocation>
</comment>
<name>C1E0U4_MICCC</name>
<dbReference type="OrthoDB" id="1735926at2759"/>
<accession>C1E0U4</accession>
<dbReference type="PANTHER" id="PTHR11453:SF47">
    <property type="entry name" value="ANION EXCHANGE PROTEIN"/>
    <property type="match status" value="1"/>
</dbReference>